<dbReference type="Gene3D" id="1.25.40.10">
    <property type="entry name" value="Tetratricopeptide repeat domain"/>
    <property type="match status" value="1"/>
</dbReference>
<dbReference type="EMBL" id="MAAF01000042">
    <property type="protein sequence ID" value="OUR82018.1"/>
    <property type="molecule type" value="Genomic_DNA"/>
</dbReference>
<evidence type="ECO:0000256" key="1">
    <source>
        <dbReference type="ARBA" id="ARBA00022679"/>
    </source>
</evidence>
<evidence type="ECO:0000259" key="7">
    <source>
        <dbReference type="PROSITE" id="PS50011"/>
    </source>
</evidence>
<organism evidence="8 9">
    <name type="scientific">Colwellia psychrerythraea</name>
    <name type="common">Vibrio psychroerythus</name>
    <dbReference type="NCBI Taxonomy" id="28229"/>
    <lineage>
        <taxon>Bacteria</taxon>
        <taxon>Pseudomonadati</taxon>
        <taxon>Pseudomonadota</taxon>
        <taxon>Gammaproteobacteria</taxon>
        <taxon>Alteromonadales</taxon>
        <taxon>Colwelliaceae</taxon>
        <taxon>Colwellia</taxon>
    </lineage>
</organism>
<evidence type="ECO:0000256" key="2">
    <source>
        <dbReference type="ARBA" id="ARBA00022741"/>
    </source>
</evidence>
<dbReference type="InterPro" id="IPR019734">
    <property type="entry name" value="TPR_rpt"/>
</dbReference>
<dbReference type="InterPro" id="IPR017441">
    <property type="entry name" value="Protein_kinase_ATP_BS"/>
</dbReference>
<evidence type="ECO:0000313" key="8">
    <source>
        <dbReference type="EMBL" id="OUR82018.1"/>
    </source>
</evidence>
<sequence length="907" mass="101680">MDNKLPHYSRERLLGEGGMGKVYLAQDNQLQRQVAIKELTYQPNDEEVNHALQEARLLARVNHSNIIQIYNVHDEGDHISLVMEYFNSKTLTQFQQETYCTLVQKLDLLQQLSAGLAAAHKNDVIHCDLKPTNILVNDQGQLKITDFGIALLASNESSANTKIDDAQLDNTEGVQYGSLLYMSPEQIQKNAVDYRSDIFSFGIVAYQLMVGSHPFGRGSATDIAKRICESTPEHAKNLMLNAPSALTDLLMEMLIQPLEQRTLTASAIENRLKHIRTALMQAEISEQATMPLSSGLAGIGNDESVQYTQPIQISLASQNTQSVQPSENIKSPVKLTRPPFRAWLSQKPSIVASLVLLCLIVITGFWLNNTKEIETKQVVILKPILADSPLMAPMQQDLVISAVEDALRQAVINTKNMYLISQREVKAITKEYPDDLNKLRQAVGASDIISTTLECDNSRCKVSFSRLVVNDNTSDHLSVKSEKNWLAPIDKFNVIFSTSQTQFVSLFPQQLEVNQSGLVQRPINENDYRDYIELYSQIKGQGKYSEESLSELEALLERSPYLYAAYTLYRETASNLYSDTRDKDHLKQLELLLQKSPPEYRYSVYHAVDSFWVAYKMKNLDDAQQQIIEAKNRGASSFVLSDLNAILFFSKGQYQKAAKTFDEAISLRPSTALLYNLAFSYWRMGDLAKAEAALAKMLEIVPENYKARRLQANIWLLQGKLGLAISAYEKIVTNLNNGTDLTNLSLAYGLNKQYGKSLESAQKALKQNPNHPVNLLNLADIEMILEHEQSAISHYQQVVTILIGKNEVKYLTNLAQAYGQLNQGNLAIAALSKAQSLAPESGEVSYSSAIVYSLLEEEASAVHHVKTALKNNVGVVWFNLPWFDKLCGNAEFSLLMTKHQNTERCKD</sequence>
<keyword evidence="5" id="KW-0802">TPR repeat</keyword>
<evidence type="ECO:0000256" key="4">
    <source>
        <dbReference type="ARBA" id="ARBA00022840"/>
    </source>
</evidence>
<keyword evidence="1" id="KW-0808">Transferase</keyword>
<dbReference type="InterPro" id="IPR011009">
    <property type="entry name" value="Kinase-like_dom_sf"/>
</dbReference>
<dbReference type="PROSITE" id="PS50005">
    <property type="entry name" value="TPR"/>
    <property type="match status" value="1"/>
</dbReference>
<comment type="caution">
    <text evidence="8">The sequence shown here is derived from an EMBL/GenBank/DDBJ whole genome shotgun (WGS) entry which is preliminary data.</text>
</comment>
<evidence type="ECO:0000256" key="3">
    <source>
        <dbReference type="ARBA" id="ARBA00022777"/>
    </source>
</evidence>
<dbReference type="SUPFAM" id="SSF56112">
    <property type="entry name" value="Protein kinase-like (PK-like)"/>
    <property type="match status" value="1"/>
</dbReference>
<dbReference type="Proteomes" id="UP000243053">
    <property type="component" value="Unassembled WGS sequence"/>
</dbReference>
<dbReference type="Gene3D" id="1.10.510.10">
    <property type="entry name" value="Transferase(Phosphotransferase) domain 1"/>
    <property type="match status" value="1"/>
</dbReference>
<protein>
    <submittedName>
        <fullName evidence="8">Serine/threonine protein kinase</fullName>
    </submittedName>
</protein>
<dbReference type="InterPro" id="IPR000719">
    <property type="entry name" value="Prot_kinase_dom"/>
</dbReference>
<dbReference type="SUPFAM" id="SSF81901">
    <property type="entry name" value="HCP-like"/>
    <property type="match status" value="1"/>
</dbReference>
<feature type="domain" description="Protein kinase" evidence="7">
    <location>
        <begin position="8"/>
        <end position="277"/>
    </location>
</feature>
<dbReference type="GO" id="GO:0004674">
    <property type="term" value="F:protein serine/threonine kinase activity"/>
    <property type="evidence" value="ECO:0007669"/>
    <property type="project" value="UniProtKB-KW"/>
</dbReference>
<feature type="binding site" evidence="6">
    <location>
        <position position="37"/>
    </location>
    <ligand>
        <name>ATP</name>
        <dbReference type="ChEBI" id="CHEBI:30616"/>
    </ligand>
</feature>
<dbReference type="Pfam" id="PF13181">
    <property type="entry name" value="TPR_8"/>
    <property type="match status" value="1"/>
</dbReference>
<evidence type="ECO:0000256" key="5">
    <source>
        <dbReference type="PROSITE-ProRule" id="PRU00339"/>
    </source>
</evidence>
<reference evidence="9" key="1">
    <citation type="journal article" date="2017" name="Proc. Natl. Acad. Sci. U.S.A.">
        <title>Simulation of Deepwater Horizon oil plume reveals substrate specialization within a complex community of hydrocarbon degraders.</title>
        <authorList>
            <person name="Hu P."/>
            <person name="Dubinsky E.A."/>
            <person name="Probst A.J."/>
            <person name="Wang J."/>
            <person name="Sieber C.M.K."/>
            <person name="Tom L.M."/>
            <person name="Gardinali P."/>
            <person name="Banfield J.F."/>
            <person name="Atlas R.M."/>
            <person name="Andersen G.L."/>
        </authorList>
    </citation>
    <scope>NUCLEOTIDE SEQUENCE [LARGE SCALE GENOMIC DNA]</scope>
</reference>
<dbReference type="Pfam" id="PF00069">
    <property type="entry name" value="Pkinase"/>
    <property type="match status" value="1"/>
</dbReference>
<dbReference type="PROSITE" id="PS00107">
    <property type="entry name" value="PROTEIN_KINASE_ATP"/>
    <property type="match status" value="1"/>
</dbReference>
<proteinExistence type="predicted"/>
<dbReference type="PANTHER" id="PTHR43289">
    <property type="entry name" value="MITOGEN-ACTIVATED PROTEIN KINASE KINASE KINASE 20-RELATED"/>
    <property type="match status" value="1"/>
</dbReference>
<dbReference type="SMART" id="SM00028">
    <property type="entry name" value="TPR"/>
    <property type="match status" value="5"/>
</dbReference>
<evidence type="ECO:0000313" key="9">
    <source>
        <dbReference type="Proteomes" id="UP000243053"/>
    </source>
</evidence>
<name>A0A1Y5EGY0_COLPS</name>
<dbReference type="InterPro" id="IPR011990">
    <property type="entry name" value="TPR-like_helical_dom_sf"/>
</dbReference>
<dbReference type="CDD" id="cd14014">
    <property type="entry name" value="STKc_PknB_like"/>
    <property type="match status" value="1"/>
</dbReference>
<evidence type="ECO:0000256" key="6">
    <source>
        <dbReference type="PROSITE-ProRule" id="PRU10141"/>
    </source>
</evidence>
<dbReference type="AlphaFoldDB" id="A0A1Y5EGY0"/>
<feature type="repeat" description="TPR" evidence="5">
    <location>
        <begin position="671"/>
        <end position="704"/>
    </location>
</feature>
<keyword evidence="4 6" id="KW-0067">ATP-binding</keyword>
<dbReference type="PANTHER" id="PTHR43289:SF6">
    <property type="entry name" value="SERINE_THREONINE-PROTEIN KINASE NEKL-3"/>
    <property type="match status" value="1"/>
</dbReference>
<gene>
    <name evidence="8" type="ORF">A9Q75_06890</name>
</gene>
<dbReference type="InterPro" id="IPR008271">
    <property type="entry name" value="Ser/Thr_kinase_AS"/>
</dbReference>
<keyword evidence="8" id="KW-0723">Serine/threonine-protein kinase</keyword>
<keyword evidence="3 8" id="KW-0418">Kinase</keyword>
<dbReference type="SMART" id="SM00220">
    <property type="entry name" value="S_TKc"/>
    <property type="match status" value="1"/>
</dbReference>
<dbReference type="PROSITE" id="PS00108">
    <property type="entry name" value="PROTEIN_KINASE_ST"/>
    <property type="match status" value="1"/>
</dbReference>
<keyword evidence="2 6" id="KW-0547">Nucleotide-binding</keyword>
<dbReference type="PROSITE" id="PS50011">
    <property type="entry name" value="PROTEIN_KINASE_DOM"/>
    <property type="match status" value="1"/>
</dbReference>
<dbReference type="Pfam" id="PF14559">
    <property type="entry name" value="TPR_19"/>
    <property type="match status" value="1"/>
</dbReference>
<dbReference type="GO" id="GO:0005524">
    <property type="term" value="F:ATP binding"/>
    <property type="evidence" value="ECO:0007669"/>
    <property type="project" value="UniProtKB-UniRule"/>
</dbReference>
<accession>A0A1Y5EGY0</accession>